<reference evidence="1 2" key="1">
    <citation type="submission" date="2020-08" db="EMBL/GenBank/DDBJ databases">
        <title>Genome sequence of Phycicoccus endophyticus JCM 31784T.</title>
        <authorList>
            <person name="Hyun D.-W."/>
            <person name="Bae J.-W."/>
        </authorList>
    </citation>
    <scope>NUCLEOTIDE SEQUENCE [LARGE SCALE GENOMIC DNA]</scope>
    <source>
        <strain evidence="1 2">JCM 31784</strain>
    </source>
</reference>
<dbReference type="PANTHER" id="PTHR30632">
    <property type="entry name" value="MOLYBDATE-BINDING PERIPLASMIC PROTEIN"/>
    <property type="match status" value="1"/>
</dbReference>
<proteinExistence type="predicted"/>
<dbReference type="PANTHER" id="PTHR30632:SF11">
    <property type="entry name" value="BLR4797 PROTEIN"/>
    <property type="match status" value="1"/>
</dbReference>
<dbReference type="InterPro" id="IPR050682">
    <property type="entry name" value="ModA/WtpA"/>
</dbReference>
<evidence type="ECO:0000313" key="1">
    <source>
        <dbReference type="EMBL" id="QNN49645.1"/>
    </source>
</evidence>
<evidence type="ECO:0000313" key="2">
    <source>
        <dbReference type="Proteomes" id="UP000515976"/>
    </source>
</evidence>
<sequence length="230" mass="23660">MSPALRLLSSRAPERLLDAATDHLHREHGLTVRTASAGGVEVARRMRRGEPVDLVVLAEDALRGLSTEGSVHPATVTALFTSDAVLAVRSSAQPPPLRTLAQLRDVLRSADGVAYSTGPSGTALVARLEEWGLAGTLRLVQAPPGVPVGRLLAQGVAEVGVQQRSELTGIEGVRVVGPLPGPAALTTTFAGAVAAGSAHPALAERVLALLAGDELSHLVRAHGMLPARPG</sequence>
<dbReference type="RefSeq" id="WP_166101799.1">
    <property type="nucleotide sequence ID" value="NZ_BMMY01000004.1"/>
</dbReference>
<keyword evidence="2" id="KW-1185">Reference proteome</keyword>
<accession>A0A7G9R220</accession>
<dbReference type="Pfam" id="PF13531">
    <property type="entry name" value="SBP_bac_11"/>
    <property type="match status" value="1"/>
</dbReference>
<gene>
    <name evidence="1" type="ORF">H9L10_00510</name>
</gene>
<dbReference type="KEGG" id="pei:H9L10_00510"/>
<dbReference type="GO" id="GO:0030973">
    <property type="term" value="F:molybdate ion binding"/>
    <property type="evidence" value="ECO:0007669"/>
    <property type="project" value="TreeGrafter"/>
</dbReference>
<dbReference type="GO" id="GO:0015689">
    <property type="term" value="P:molybdate ion transport"/>
    <property type="evidence" value="ECO:0007669"/>
    <property type="project" value="TreeGrafter"/>
</dbReference>
<name>A0A7G9R220_9MICO</name>
<dbReference type="SUPFAM" id="SSF53850">
    <property type="entry name" value="Periplasmic binding protein-like II"/>
    <property type="match status" value="1"/>
</dbReference>
<dbReference type="EMBL" id="CP060712">
    <property type="protein sequence ID" value="QNN49645.1"/>
    <property type="molecule type" value="Genomic_DNA"/>
</dbReference>
<protein>
    <submittedName>
        <fullName evidence="1">Substrate-binding domain-containing protein</fullName>
    </submittedName>
</protein>
<dbReference type="AlphaFoldDB" id="A0A7G9R220"/>
<dbReference type="Gene3D" id="3.40.190.10">
    <property type="entry name" value="Periplasmic binding protein-like II"/>
    <property type="match status" value="2"/>
</dbReference>
<organism evidence="1 2">
    <name type="scientific">Phycicoccus endophyticus</name>
    <dbReference type="NCBI Taxonomy" id="1690220"/>
    <lineage>
        <taxon>Bacteria</taxon>
        <taxon>Bacillati</taxon>
        <taxon>Actinomycetota</taxon>
        <taxon>Actinomycetes</taxon>
        <taxon>Micrococcales</taxon>
        <taxon>Intrasporangiaceae</taxon>
        <taxon>Phycicoccus</taxon>
    </lineage>
</organism>
<dbReference type="Proteomes" id="UP000515976">
    <property type="component" value="Chromosome"/>
</dbReference>